<sequence length="302" mass="33396">MTKLPEDADYYAPQTGNQQVVFDYLESLLEDPDTLARDTEAELQAIEALERDEQHESEPSLLTVESELLNAAPAEPNESEVETSADILAASAEIELDLLPVEDDAERVLASDEAVSLDTPAELMGDDSLEDYSQPELDSPPVQTVETHVDDAAPKPALDIPEDVLNCILFQLQGLNLAIPVDDVDGAVAMERLTLHLDLDHEWVLGAFTALDKETRVVDTGSWLLSGRFDPARAKYEEVLILKGRRWALACDTLVKSIRMSHNDIVWAGDSNTRPWMLGTNMSERCAIMDVDKLQALLDENL</sequence>
<evidence type="ECO:0000259" key="2">
    <source>
        <dbReference type="Pfam" id="PF01584"/>
    </source>
</evidence>
<keyword evidence="4" id="KW-1185">Reference proteome</keyword>
<gene>
    <name evidence="3" type="ORF">IOQ59_03955</name>
</gene>
<comment type="caution">
    <text evidence="3">The sequence shown here is derived from an EMBL/GenBank/DDBJ whole genome shotgun (WGS) entry which is preliminary data.</text>
</comment>
<dbReference type="EMBL" id="JADEYS010000003">
    <property type="protein sequence ID" value="MBE9396410.1"/>
    <property type="molecule type" value="Genomic_DNA"/>
</dbReference>
<proteinExistence type="predicted"/>
<dbReference type="InterPro" id="IPR002545">
    <property type="entry name" value="CheW-lke_dom"/>
</dbReference>
<dbReference type="GO" id="GO:0006935">
    <property type="term" value="P:chemotaxis"/>
    <property type="evidence" value="ECO:0007669"/>
    <property type="project" value="InterPro"/>
</dbReference>
<dbReference type="InterPro" id="IPR036061">
    <property type="entry name" value="CheW-like_dom_sf"/>
</dbReference>
<reference evidence="3" key="1">
    <citation type="submission" date="2020-10" db="EMBL/GenBank/DDBJ databases">
        <title>Bacterium isolated from coastal waters sediment.</title>
        <authorList>
            <person name="Chen R.-J."/>
            <person name="Lu D.-C."/>
            <person name="Zhu K.-L."/>
            <person name="Du Z.-J."/>
        </authorList>
    </citation>
    <scope>NUCLEOTIDE SEQUENCE</scope>
    <source>
        <strain evidence="3">N1Y112</strain>
    </source>
</reference>
<organism evidence="3 4">
    <name type="scientific">Pontibacterium sinense</name>
    <dbReference type="NCBI Taxonomy" id="2781979"/>
    <lineage>
        <taxon>Bacteria</taxon>
        <taxon>Pseudomonadati</taxon>
        <taxon>Pseudomonadota</taxon>
        <taxon>Gammaproteobacteria</taxon>
        <taxon>Oceanospirillales</taxon>
        <taxon>Oceanospirillaceae</taxon>
        <taxon>Pontibacterium</taxon>
    </lineage>
</organism>
<dbReference type="RefSeq" id="WP_193951965.1">
    <property type="nucleotide sequence ID" value="NZ_JADEYS010000003.1"/>
</dbReference>
<feature type="domain" description="CheW-like" evidence="2">
    <location>
        <begin position="167"/>
        <end position="294"/>
    </location>
</feature>
<evidence type="ECO:0000313" key="3">
    <source>
        <dbReference type="EMBL" id="MBE9396410.1"/>
    </source>
</evidence>
<dbReference type="Proteomes" id="UP000640333">
    <property type="component" value="Unassembled WGS sequence"/>
</dbReference>
<feature type="region of interest" description="Disordered" evidence="1">
    <location>
        <begin position="112"/>
        <end position="141"/>
    </location>
</feature>
<evidence type="ECO:0000256" key="1">
    <source>
        <dbReference type="SAM" id="MobiDB-lite"/>
    </source>
</evidence>
<dbReference type="Pfam" id="PF01584">
    <property type="entry name" value="CheW"/>
    <property type="match status" value="1"/>
</dbReference>
<evidence type="ECO:0000313" key="4">
    <source>
        <dbReference type="Proteomes" id="UP000640333"/>
    </source>
</evidence>
<name>A0A8J7K532_9GAMM</name>
<dbReference type="AlphaFoldDB" id="A0A8J7K532"/>
<accession>A0A8J7K532</accession>
<dbReference type="SUPFAM" id="SSF50341">
    <property type="entry name" value="CheW-like"/>
    <property type="match status" value="1"/>
</dbReference>
<dbReference type="GO" id="GO:0007165">
    <property type="term" value="P:signal transduction"/>
    <property type="evidence" value="ECO:0007669"/>
    <property type="project" value="InterPro"/>
</dbReference>
<protein>
    <submittedName>
        <fullName evidence="3">Chemotaxis protein CheW</fullName>
    </submittedName>
</protein>